<reference evidence="1" key="1">
    <citation type="journal article" date="2015" name="Nature">
        <title>Complex archaea that bridge the gap between prokaryotes and eukaryotes.</title>
        <authorList>
            <person name="Spang A."/>
            <person name="Saw J.H."/>
            <person name="Jorgensen S.L."/>
            <person name="Zaremba-Niedzwiedzka K."/>
            <person name="Martijn J."/>
            <person name="Lind A.E."/>
            <person name="van Eijk R."/>
            <person name="Schleper C."/>
            <person name="Guy L."/>
            <person name="Ettema T.J."/>
        </authorList>
    </citation>
    <scope>NUCLEOTIDE SEQUENCE</scope>
</reference>
<gene>
    <name evidence="1" type="ORF">LCGC14_2382440</name>
</gene>
<dbReference type="AlphaFoldDB" id="A0A0F9EVB6"/>
<comment type="caution">
    <text evidence="1">The sequence shown here is derived from an EMBL/GenBank/DDBJ whole genome shotgun (WGS) entry which is preliminary data.</text>
</comment>
<evidence type="ECO:0000313" key="1">
    <source>
        <dbReference type="EMBL" id="KKL27708.1"/>
    </source>
</evidence>
<accession>A0A0F9EVB6</accession>
<organism evidence="1">
    <name type="scientific">marine sediment metagenome</name>
    <dbReference type="NCBI Taxonomy" id="412755"/>
    <lineage>
        <taxon>unclassified sequences</taxon>
        <taxon>metagenomes</taxon>
        <taxon>ecological metagenomes</taxon>
    </lineage>
</organism>
<sequence>MKAQVILKKWRGRIERAQKRGKFTDNDRRDAYDWSKCAVGERDCMCEKILQSEPSNFIRSDIVRNGINDKVARLGSRFHTEILNNNFRGALAIIKRIELAPKKRFYK</sequence>
<name>A0A0F9EVB6_9ZZZZ</name>
<protein>
    <submittedName>
        <fullName evidence="1">Uncharacterized protein</fullName>
    </submittedName>
</protein>
<proteinExistence type="predicted"/>
<dbReference type="EMBL" id="LAZR01035366">
    <property type="protein sequence ID" value="KKL27708.1"/>
    <property type="molecule type" value="Genomic_DNA"/>
</dbReference>